<dbReference type="PROSITE" id="PS50109">
    <property type="entry name" value="HIS_KIN"/>
    <property type="match status" value="1"/>
</dbReference>
<dbReference type="Pfam" id="PF02518">
    <property type="entry name" value="HATPase_c"/>
    <property type="match status" value="1"/>
</dbReference>
<keyword evidence="8" id="KW-0902">Two-component regulatory system</keyword>
<dbReference type="PANTHER" id="PTHR43065">
    <property type="entry name" value="SENSOR HISTIDINE KINASE"/>
    <property type="match status" value="1"/>
</dbReference>
<dbReference type="EC" id="2.7.13.3" evidence="2"/>
<dbReference type="InterPro" id="IPR036097">
    <property type="entry name" value="HisK_dim/P_sf"/>
</dbReference>
<keyword evidence="7" id="KW-0067">ATP-binding</keyword>
<dbReference type="CDD" id="cd00082">
    <property type="entry name" value="HisKA"/>
    <property type="match status" value="1"/>
</dbReference>
<dbReference type="PRINTS" id="PR00344">
    <property type="entry name" value="BCTRLSENSOR"/>
</dbReference>
<organism evidence="10 11">
    <name type="scientific">Candidatus Thiodiazotropha lotti</name>
    <dbReference type="NCBI Taxonomy" id="2792787"/>
    <lineage>
        <taxon>Bacteria</taxon>
        <taxon>Pseudomonadati</taxon>
        <taxon>Pseudomonadota</taxon>
        <taxon>Gammaproteobacteria</taxon>
        <taxon>Chromatiales</taxon>
        <taxon>Sedimenticolaceae</taxon>
        <taxon>Candidatus Thiodiazotropha</taxon>
    </lineage>
</organism>
<evidence type="ECO:0000256" key="7">
    <source>
        <dbReference type="ARBA" id="ARBA00022840"/>
    </source>
</evidence>
<dbReference type="AlphaFoldDB" id="A0A9E4K881"/>
<evidence type="ECO:0000256" key="3">
    <source>
        <dbReference type="ARBA" id="ARBA00022553"/>
    </source>
</evidence>
<dbReference type="SUPFAM" id="SSF47384">
    <property type="entry name" value="Homodimeric domain of signal transducing histidine kinase"/>
    <property type="match status" value="1"/>
</dbReference>
<keyword evidence="3" id="KW-0597">Phosphoprotein</keyword>
<evidence type="ECO:0000313" key="10">
    <source>
        <dbReference type="EMBL" id="MCG7941032.1"/>
    </source>
</evidence>
<proteinExistence type="predicted"/>
<dbReference type="InterPro" id="IPR036890">
    <property type="entry name" value="HATPase_C_sf"/>
</dbReference>
<gene>
    <name evidence="10" type="ORF">JAZ04_19540</name>
</gene>
<keyword evidence="4" id="KW-0808">Transferase</keyword>
<dbReference type="InterPro" id="IPR003594">
    <property type="entry name" value="HATPase_dom"/>
</dbReference>
<keyword evidence="6 10" id="KW-0418">Kinase</keyword>
<dbReference type="SMART" id="SM00387">
    <property type="entry name" value="HATPase_c"/>
    <property type="match status" value="1"/>
</dbReference>
<dbReference type="InterPro" id="IPR035965">
    <property type="entry name" value="PAS-like_dom_sf"/>
</dbReference>
<accession>A0A9E4K881</accession>
<dbReference type="SUPFAM" id="SSF55785">
    <property type="entry name" value="PYP-like sensor domain (PAS domain)"/>
    <property type="match status" value="1"/>
</dbReference>
<comment type="catalytic activity">
    <reaction evidence="1">
        <text>ATP + protein L-histidine = ADP + protein N-phospho-L-histidine.</text>
        <dbReference type="EC" id="2.7.13.3"/>
    </reaction>
</comment>
<keyword evidence="5" id="KW-0547">Nucleotide-binding</keyword>
<evidence type="ECO:0000256" key="5">
    <source>
        <dbReference type="ARBA" id="ARBA00022741"/>
    </source>
</evidence>
<dbReference type="InterPro" id="IPR005467">
    <property type="entry name" value="His_kinase_dom"/>
</dbReference>
<dbReference type="Gene3D" id="3.30.565.10">
    <property type="entry name" value="Histidine kinase-like ATPase, C-terminal domain"/>
    <property type="match status" value="1"/>
</dbReference>
<reference evidence="10" key="1">
    <citation type="journal article" date="2021" name="Proc. Natl. Acad. Sci. U.S.A.">
        <title>Global biogeography of chemosynthetic symbionts reveals both localized and globally distributed symbiont groups. .</title>
        <authorList>
            <person name="Osvatic J.T."/>
            <person name="Wilkins L.G.E."/>
            <person name="Leibrecht L."/>
            <person name="Leray M."/>
            <person name="Zauner S."/>
            <person name="Polzin J."/>
            <person name="Camacho Y."/>
            <person name="Gros O."/>
            <person name="van Gils J.A."/>
            <person name="Eisen J.A."/>
            <person name="Petersen J.M."/>
            <person name="Yuen B."/>
        </authorList>
    </citation>
    <scope>NUCLEOTIDE SEQUENCE</scope>
    <source>
        <strain evidence="10">MAGL173</strain>
    </source>
</reference>
<sequence>MRIERHDKDVLRETLLSSEDQLIELILKYAERQHYTKYTSTLKEAWRRSIDGLTQSIIATLEASDLVPELGPDEDFSSDSSTKFGVIEAQRHRARGVNLSMFLGLMKYYRQAYLDLIAEVRGFQQPATIKLLINRVYDRIELAYCSEWSGTDSEDQIKELSDSNLHLTNEKNKYLTLFESLSSPVILCDVNGKVDNYNNAAGRLLLGTTTPGSRYYSERRSDLDPPALQQELARMVDEGNQQMDLDKVYQTPDGEKTYHIQIEQMLDVSHKFSGYTILFNDITERLQWSKQLEEINRKQTLLIDDLNQTRQQLVQSEKMAAVGQLSAGIAHEINTPIQYIGDNTHFLQEACVDLQSLSEGYKILLAAAKQGQVESGLLTNLEGQLAAMEPDYLFEEIPGAINQSLEGVDKIATIVSAMKVFAGPETYEKVETDINLAITSTLNVSTNVWKYHAEIVTELDPQLPTISCIPQELNQALLNIIVNAVDAIAAAAGEGEQAGKGRITIRTAVEDDSVLIKVSDSGTGIPEEIRSKIFDPFFTTRALGKGIGQGLNVVYHTIVVQHRGSIDVQTKVGEGTTFSIRLPREPRDDVANVRAQPVEQIS</sequence>
<dbReference type="GO" id="GO:0005524">
    <property type="term" value="F:ATP binding"/>
    <property type="evidence" value="ECO:0007669"/>
    <property type="project" value="UniProtKB-KW"/>
</dbReference>
<evidence type="ECO:0000256" key="2">
    <source>
        <dbReference type="ARBA" id="ARBA00012438"/>
    </source>
</evidence>
<dbReference type="PANTHER" id="PTHR43065:SF46">
    <property type="entry name" value="C4-DICARBOXYLATE TRANSPORT SENSOR PROTEIN DCTB"/>
    <property type="match status" value="1"/>
</dbReference>
<dbReference type="GO" id="GO:0000155">
    <property type="term" value="F:phosphorelay sensor kinase activity"/>
    <property type="evidence" value="ECO:0007669"/>
    <property type="project" value="InterPro"/>
</dbReference>
<protein>
    <recommendedName>
        <fullName evidence="2">histidine kinase</fullName>
        <ecNumber evidence="2">2.7.13.3</ecNumber>
    </recommendedName>
</protein>
<name>A0A9E4K881_9GAMM</name>
<dbReference type="Gene3D" id="1.10.287.130">
    <property type="match status" value="1"/>
</dbReference>
<dbReference type="Proteomes" id="UP000886687">
    <property type="component" value="Unassembled WGS sequence"/>
</dbReference>
<evidence type="ECO:0000259" key="9">
    <source>
        <dbReference type="PROSITE" id="PS50109"/>
    </source>
</evidence>
<dbReference type="Gene3D" id="3.30.450.20">
    <property type="entry name" value="PAS domain"/>
    <property type="match status" value="1"/>
</dbReference>
<evidence type="ECO:0000313" key="11">
    <source>
        <dbReference type="Proteomes" id="UP000886687"/>
    </source>
</evidence>
<feature type="domain" description="Histidine kinase" evidence="9">
    <location>
        <begin position="328"/>
        <end position="586"/>
    </location>
</feature>
<evidence type="ECO:0000256" key="1">
    <source>
        <dbReference type="ARBA" id="ARBA00000085"/>
    </source>
</evidence>
<dbReference type="InterPro" id="IPR003661">
    <property type="entry name" value="HisK_dim/P_dom"/>
</dbReference>
<dbReference type="InterPro" id="IPR004358">
    <property type="entry name" value="Sig_transdc_His_kin-like_C"/>
</dbReference>
<dbReference type="EMBL" id="JAEPDI010000016">
    <property type="protein sequence ID" value="MCG7941032.1"/>
    <property type="molecule type" value="Genomic_DNA"/>
</dbReference>
<evidence type="ECO:0000256" key="8">
    <source>
        <dbReference type="ARBA" id="ARBA00023012"/>
    </source>
</evidence>
<evidence type="ECO:0000256" key="4">
    <source>
        <dbReference type="ARBA" id="ARBA00022679"/>
    </source>
</evidence>
<evidence type="ECO:0000256" key="6">
    <source>
        <dbReference type="ARBA" id="ARBA00022777"/>
    </source>
</evidence>
<dbReference type="SUPFAM" id="SSF55874">
    <property type="entry name" value="ATPase domain of HSP90 chaperone/DNA topoisomerase II/histidine kinase"/>
    <property type="match status" value="1"/>
</dbReference>
<comment type="caution">
    <text evidence="10">The sequence shown here is derived from an EMBL/GenBank/DDBJ whole genome shotgun (WGS) entry which is preliminary data.</text>
</comment>